<organism evidence="1 2">
    <name type="scientific">Tetracentron sinense</name>
    <name type="common">Spur-leaf</name>
    <dbReference type="NCBI Taxonomy" id="13715"/>
    <lineage>
        <taxon>Eukaryota</taxon>
        <taxon>Viridiplantae</taxon>
        <taxon>Streptophyta</taxon>
        <taxon>Embryophyta</taxon>
        <taxon>Tracheophyta</taxon>
        <taxon>Spermatophyta</taxon>
        <taxon>Magnoliopsida</taxon>
        <taxon>Trochodendrales</taxon>
        <taxon>Trochodendraceae</taxon>
        <taxon>Tetracentron</taxon>
    </lineage>
</organism>
<sequence>MILLMAIGTPLHCPGANDGVIQEDQHVDSYPGIPCEPVGMDLTAIVCRPEPVSLDHFGKFLGLSFERHEGELRLIVQNLEKSGIVQGSKASSIHPLSENQLVARELKKLQSSVNFEGRLSSGRKADVLAKFKPILNVSTLIPDLSHVECIMANSLEYFKSTRHIILYYEDLINNHKALSGVQGFLRVPIRKLQSRQVKIHRTPFRTSRELGGCLQDTEWITVRVFSPPSRLLFIVLMKLLSVLSFSLVCIA</sequence>
<dbReference type="PANTHER" id="PTHR32175:SF26">
    <property type="entry name" value="PROTEIN, PUTATIVE, EXPRESSED-RELATED"/>
    <property type="match status" value="1"/>
</dbReference>
<gene>
    <name evidence="1" type="ORF">HHK36_019594</name>
</gene>
<evidence type="ECO:0000313" key="1">
    <source>
        <dbReference type="EMBL" id="KAF8395644.1"/>
    </source>
</evidence>
<protein>
    <submittedName>
        <fullName evidence="1">Uncharacterized protein</fullName>
    </submittedName>
</protein>
<reference evidence="1 2" key="1">
    <citation type="submission" date="2020-04" db="EMBL/GenBank/DDBJ databases">
        <title>Plant Genome Project.</title>
        <authorList>
            <person name="Zhang R.-G."/>
        </authorList>
    </citation>
    <scope>NUCLEOTIDE SEQUENCE [LARGE SCALE GENOMIC DNA]</scope>
    <source>
        <strain evidence="1">YNK0</strain>
        <tissue evidence="1">Leaf</tissue>
    </source>
</reference>
<dbReference type="InterPro" id="IPR052796">
    <property type="entry name" value="Nod_factor_sulfotransferase"/>
</dbReference>
<accession>A0A835DCW8</accession>
<proteinExistence type="predicted"/>
<dbReference type="EMBL" id="JABCRI010000013">
    <property type="protein sequence ID" value="KAF8395644.1"/>
    <property type="molecule type" value="Genomic_DNA"/>
</dbReference>
<name>A0A835DCW8_TETSI</name>
<dbReference type="Proteomes" id="UP000655225">
    <property type="component" value="Unassembled WGS sequence"/>
</dbReference>
<comment type="caution">
    <text evidence="1">The sequence shown here is derived from an EMBL/GenBank/DDBJ whole genome shotgun (WGS) entry which is preliminary data.</text>
</comment>
<evidence type="ECO:0000313" key="2">
    <source>
        <dbReference type="Proteomes" id="UP000655225"/>
    </source>
</evidence>
<dbReference type="AlphaFoldDB" id="A0A835DCW8"/>
<dbReference type="PANTHER" id="PTHR32175">
    <property type="entry name" value="PROTEIN, PUTATIVE, EXPRESSED-RELATED"/>
    <property type="match status" value="1"/>
</dbReference>
<dbReference type="OrthoDB" id="774941at2759"/>
<keyword evidence="2" id="KW-1185">Reference proteome</keyword>